<sequence>MENTSNQVFSTIQAAAMGLNGTEAISPEVTVVVQKPNELINHVIHAEWYVKGMTYAEFIELHTGAQFNFNELEKQFVKICSDNSEPITKDNPMMRIFFFCGKVLYEIGPESRKVKNNMGDKTWVMHFPSNINNKLIIITAYISTFKNPSSTYKGETMDTKRVLTIKQASHLAVEILGRICTKAATEVKPKILLTPLAGAVFSKEDIIKLSGVLKVNLGTVVGVVNKSCQSESHYLDE</sequence>
<evidence type="ECO:0000313" key="1">
    <source>
        <dbReference type="EMBL" id="CAH0396060.1"/>
    </source>
</evidence>
<evidence type="ECO:0000313" key="2">
    <source>
        <dbReference type="Proteomes" id="UP001152759"/>
    </source>
</evidence>
<gene>
    <name evidence="1" type="ORF">BEMITA_LOCUS14167</name>
</gene>
<proteinExistence type="predicted"/>
<accession>A0A9P0AQK9</accession>
<evidence type="ECO:0008006" key="3">
    <source>
        <dbReference type="Google" id="ProtNLM"/>
    </source>
</evidence>
<reference evidence="1" key="1">
    <citation type="submission" date="2021-12" db="EMBL/GenBank/DDBJ databases">
        <authorList>
            <person name="King R."/>
        </authorList>
    </citation>
    <scope>NUCLEOTIDE SEQUENCE</scope>
</reference>
<name>A0A9P0AQK9_BEMTA</name>
<dbReference type="EMBL" id="OU963870">
    <property type="protein sequence ID" value="CAH0396060.1"/>
    <property type="molecule type" value="Genomic_DNA"/>
</dbReference>
<keyword evidence="2" id="KW-1185">Reference proteome</keyword>
<dbReference type="AlphaFoldDB" id="A0A9P0AQK9"/>
<organism evidence="1 2">
    <name type="scientific">Bemisia tabaci</name>
    <name type="common">Sweetpotato whitefly</name>
    <name type="synonym">Aleurodes tabaci</name>
    <dbReference type="NCBI Taxonomy" id="7038"/>
    <lineage>
        <taxon>Eukaryota</taxon>
        <taxon>Metazoa</taxon>
        <taxon>Ecdysozoa</taxon>
        <taxon>Arthropoda</taxon>
        <taxon>Hexapoda</taxon>
        <taxon>Insecta</taxon>
        <taxon>Pterygota</taxon>
        <taxon>Neoptera</taxon>
        <taxon>Paraneoptera</taxon>
        <taxon>Hemiptera</taxon>
        <taxon>Sternorrhyncha</taxon>
        <taxon>Aleyrodoidea</taxon>
        <taxon>Aleyrodidae</taxon>
        <taxon>Aleyrodinae</taxon>
        <taxon>Bemisia</taxon>
    </lineage>
</organism>
<dbReference type="Proteomes" id="UP001152759">
    <property type="component" value="Chromosome 9"/>
</dbReference>
<protein>
    <recommendedName>
        <fullName evidence="3">Nucleoprotein</fullName>
    </recommendedName>
</protein>